<gene>
    <name evidence="5" type="ORF">C5167_018348</name>
</gene>
<dbReference type="PANTHER" id="PTHR10509">
    <property type="entry name" value="O-METHYLTRANSFERASE-RELATED"/>
    <property type="match status" value="1"/>
</dbReference>
<dbReference type="OrthoDB" id="10251242at2759"/>
<dbReference type="GO" id="GO:0008757">
    <property type="term" value="F:S-adenosylmethionine-dependent methyltransferase activity"/>
    <property type="evidence" value="ECO:0007669"/>
    <property type="project" value="TreeGrafter"/>
</dbReference>
<dbReference type="SUPFAM" id="SSF53335">
    <property type="entry name" value="S-adenosyl-L-methionine-dependent methyltransferases"/>
    <property type="match status" value="1"/>
</dbReference>
<dbReference type="GO" id="GO:0032259">
    <property type="term" value="P:methylation"/>
    <property type="evidence" value="ECO:0007669"/>
    <property type="project" value="UniProtKB-KW"/>
</dbReference>
<protein>
    <recommendedName>
        <fullName evidence="7">Caffeoyl-CoA O-methyltransferase</fullName>
    </recommendedName>
</protein>
<evidence type="ECO:0000313" key="6">
    <source>
        <dbReference type="Proteomes" id="UP000316621"/>
    </source>
</evidence>
<organism evidence="5 6">
    <name type="scientific">Papaver somniferum</name>
    <name type="common">Opium poppy</name>
    <dbReference type="NCBI Taxonomy" id="3469"/>
    <lineage>
        <taxon>Eukaryota</taxon>
        <taxon>Viridiplantae</taxon>
        <taxon>Streptophyta</taxon>
        <taxon>Embryophyta</taxon>
        <taxon>Tracheophyta</taxon>
        <taxon>Spermatophyta</taxon>
        <taxon>Magnoliopsida</taxon>
        <taxon>Ranunculales</taxon>
        <taxon>Papaveraceae</taxon>
        <taxon>Papaveroideae</taxon>
        <taxon>Papaver</taxon>
    </lineage>
</organism>
<evidence type="ECO:0000256" key="4">
    <source>
        <dbReference type="ARBA" id="ARBA00023453"/>
    </source>
</evidence>
<comment type="similarity">
    <text evidence="4">Belongs to the class I-like SAM-binding methyltransferase superfamily. Cation-dependent O-methyltransferase family.</text>
</comment>
<keyword evidence="3" id="KW-0949">S-adenosyl-L-methionine</keyword>
<accession>A0A4Y7IQ47</accession>
<reference evidence="5 6" key="1">
    <citation type="journal article" date="2018" name="Science">
        <title>The opium poppy genome and morphinan production.</title>
        <authorList>
            <person name="Guo L."/>
            <person name="Winzer T."/>
            <person name="Yang X."/>
            <person name="Li Y."/>
            <person name="Ning Z."/>
            <person name="He Z."/>
            <person name="Teodor R."/>
            <person name="Lu Y."/>
            <person name="Bowser T.A."/>
            <person name="Graham I.A."/>
            <person name="Ye K."/>
        </authorList>
    </citation>
    <scope>NUCLEOTIDE SEQUENCE [LARGE SCALE GENOMIC DNA]</scope>
    <source>
        <strain evidence="6">cv. HN1</strain>
        <tissue evidence="5">Leaves</tissue>
    </source>
</reference>
<dbReference type="OMA" id="MICRRIM"/>
<keyword evidence="6" id="KW-1185">Reference proteome</keyword>
<keyword evidence="2" id="KW-0808">Transferase</keyword>
<dbReference type="PANTHER" id="PTHR10509:SF96">
    <property type="entry name" value="CAFFEOYL-COA O-METHYLTRANSFERASE"/>
    <property type="match status" value="1"/>
</dbReference>
<dbReference type="GO" id="GO:0008171">
    <property type="term" value="F:O-methyltransferase activity"/>
    <property type="evidence" value="ECO:0007669"/>
    <property type="project" value="InterPro"/>
</dbReference>
<evidence type="ECO:0000256" key="1">
    <source>
        <dbReference type="ARBA" id="ARBA00022603"/>
    </source>
</evidence>
<evidence type="ECO:0000256" key="2">
    <source>
        <dbReference type="ARBA" id="ARBA00022679"/>
    </source>
</evidence>
<evidence type="ECO:0000256" key="3">
    <source>
        <dbReference type="ARBA" id="ARBA00022691"/>
    </source>
</evidence>
<name>A0A4Y7IQ47_PAPSO</name>
<sequence>MEIPPTKLSSFDVAKTDAGLLQSKELYQYILETNVYPNEAEVLKELREITATQPWSLMLCAADEGPIMSLLLKLTNAKKTIEIGVYTGYSLLVTALALPQDGKTIAIDPDRSMFEIGLPFFKKAGVEHKVEFVESIALPVLDKLLEDPKNEGSFDYAFVDADKDNYVHYHERLLKLVRVGGMILYDNTLWSGTVAWEDDLTLDEMMKEIKDVFVDLNKRLASDSRIQISQLPVGDGLTMCMRLH</sequence>
<dbReference type="InterPro" id="IPR050362">
    <property type="entry name" value="Cation-dep_OMT"/>
</dbReference>
<dbReference type="InterPro" id="IPR029063">
    <property type="entry name" value="SAM-dependent_MTases_sf"/>
</dbReference>
<proteinExistence type="inferred from homology"/>
<dbReference type="PROSITE" id="PS51682">
    <property type="entry name" value="SAM_OMT_I"/>
    <property type="match status" value="1"/>
</dbReference>
<dbReference type="Proteomes" id="UP000316621">
    <property type="component" value="Chromosome 2"/>
</dbReference>
<dbReference type="EMBL" id="CM010716">
    <property type="protein sequence ID" value="RZC49920.1"/>
    <property type="molecule type" value="Genomic_DNA"/>
</dbReference>
<dbReference type="Gramene" id="RZC49920">
    <property type="protein sequence ID" value="RZC49920"/>
    <property type="gene ID" value="C5167_018348"/>
</dbReference>
<evidence type="ECO:0000313" key="5">
    <source>
        <dbReference type="EMBL" id="RZC49920.1"/>
    </source>
</evidence>
<evidence type="ECO:0008006" key="7">
    <source>
        <dbReference type="Google" id="ProtNLM"/>
    </source>
</evidence>
<dbReference type="STRING" id="3469.A0A4Y7IQ47"/>
<dbReference type="InterPro" id="IPR002935">
    <property type="entry name" value="SAM_O-MeTrfase"/>
</dbReference>
<dbReference type="Gene3D" id="3.40.50.150">
    <property type="entry name" value="Vaccinia Virus protein VP39"/>
    <property type="match status" value="1"/>
</dbReference>
<keyword evidence="1" id="KW-0489">Methyltransferase</keyword>
<dbReference type="CDD" id="cd02440">
    <property type="entry name" value="AdoMet_MTases"/>
    <property type="match status" value="1"/>
</dbReference>
<dbReference type="AlphaFoldDB" id="A0A4Y7IQ47"/>
<dbReference type="Pfam" id="PF01596">
    <property type="entry name" value="Methyltransf_3"/>
    <property type="match status" value="1"/>
</dbReference>